<dbReference type="Pfam" id="PF12167">
    <property type="entry name" value="Arm-DNA-bind_2"/>
    <property type="match status" value="1"/>
</dbReference>
<accession>A0A848H4J0</accession>
<keyword evidence="10" id="KW-1185">Reference proteome</keyword>
<evidence type="ECO:0000256" key="6">
    <source>
        <dbReference type="SAM" id="MobiDB-lite"/>
    </source>
</evidence>
<proteinExistence type="inferred from homology"/>
<dbReference type="PROSITE" id="PS51900">
    <property type="entry name" value="CB"/>
    <property type="match status" value="1"/>
</dbReference>
<dbReference type="GO" id="GO:0015074">
    <property type="term" value="P:DNA integration"/>
    <property type="evidence" value="ECO:0007669"/>
    <property type="project" value="UniProtKB-KW"/>
</dbReference>
<dbReference type="EMBL" id="JABBFX010000002">
    <property type="protein sequence ID" value="NML45906.1"/>
    <property type="molecule type" value="Genomic_DNA"/>
</dbReference>
<keyword evidence="2" id="KW-0229">DNA integration</keyword>
<name>A0A848H4J0_9BURK</name>
<dbReference type="SUPFAM" id="SSF56349">
    <property type="entry name" value="DNA breaking-rejoining enzymes"/>
    <property type="match status" value="1"/>
</dbReference>
<keyword evidence="3 5" id="KW-0238">DNA-binding</keyword>
<dbReference type="RefSeq" id="WP_169420212.1">
    <property type="nucleotide sequence ID" value="NZ_JABBFX010000002.1"/>
</dbReference>
<feature type="domain" description="Tyr recombinase" evidence="7">
    <location>
        <begin position="234"/>
        <end position="438"/>
    </location>
</feature>
<evidence type="ECO:0000256" key="5">
    <source>
        <dbReference type="PROSITE-ProRule" id="PRU01248"/>
    </source>
</evidence>
<dbReference type="PROSITE" id="PS51898">
    <property type="entry name" value="TYR_RECOMBINASE"/>
    <property type="match status" value="1"/>
</dbReference>
<evidence type="ECO:0000313" key="10">
    <source>
        <dbReference type="Proteomes" id="UP000541185"/>
    </source>
</evidence>
<feature type="region of interest" description="Disordered" evidence="6">
    <location>
        <begin position="204"/>
        <end position="237"/>
    </location>
</feature>
<dbReference type="Proteomes" id="UP000541185">
    <property type="component" value="Unassembled WGS sequence"/>
</dbReference>
<dbReference type="GO" id="GO:0006310">
    <property type="term" value="P:DNA recombination"/>
    <property type="evidence" value="ECO:0007669"/>
    <property type="project" value="UniProtKB-KW"/>
</dbReference>
<dbReference type="InterPro" id="IPR011010">
    <property type="entry name" value="DNA_brk_join_enz"/>
</dbReference>
<evidence type="ECO:0000256" key="1">
    <source>
        <dbReference type="ARBA" id="ARBA00008857"/>
    </source>
</evidence>
<evidence type="ECO:0000256" key="2">
    <source>
        <dbReference type="ARBA" id="ARBA00022908"/>
    </source>
</evidence>
<dbReference type="InterPro" id="IPR010998">
    <property type="entry name" value="Integrase_recombinase_N"/>
</dbReference>
<keyword evidence="4" id="KW-0233">DNA recombination</keyword>
<dbReference type="CDD" id="cd01189">
    <property type="entry name" value="INT_ICEBs1_C_like"/>
    <property type="match status" value="1"/>
</dbReference>
<dbReference type="GO" id="GO:0003677">
    <property type="term" value="F:DNA binding"/>
    <property type="evidence" value="ECO:0007669"/>
    <property type="project" value="UniProtKB-UniRule"/>
</dbReference>
<dbReference type="PANTHER" id="PTHR30629:SF2">
    <property type="entry name" value="PROPHAGE INTEGRASE INTS-RELATED"/>
    <property type="match status" value="1"/>
</dbReference>
<comment type="similarity">
    <text evidence="1">Belongs to the 'phage' integrase family.</text>
</comment>
<dbReference type="InterPro" id="IPR013762">
    <property type="entry name" value="Integrase-like_cat_sf"/>
</dbReference>
<dbReference type="Gene3D" id="1.10.150.130">
    <property type="match status" value="1"/>
</dbReference>
<dbReference type="InterPro" id="IPR050808">
    <property type="entry name" value="Phage_Integrase"/>
</dbReference>
<feature type="domain" description="Core-binding (CB)" evidence="8">
    <location>
        <begin position="113"/>
        <end position="197"/>
    </location>
</feature>
<evidence type="ECO:0000256" key="4">
    <source>
        <dbReference type="ARBA" id="ARBA00023172"/>
    </source>
</evidence>
<dbReference type="Gene3D" id="1.10.443.10">
    <property type="entry name" value="Intergrase catalytic core"/>
    <property type="match status" value="1"/>
</dbReference>
<reference evidence="9 10" key="1">
    <citation type="submission" date="2020-04" db="EMBL/GenBank/DDBJ databases">
        <title>Ramlibacter sp. G-1-2-2 isolated from soil.</title>
        <authorList>
            <person name="Dahal R.H."/>
        </authorList>
    </citation>
    <scope>NUCLEOTIDE SEQUENCE [LARGE SCALE GENOMIC DNA]</scope>
    <source>
        <strain evidence="9 10">G-1-2-2</strain>
    </source>
</reference>
<dbReference type="PANTHER" id="PTHR30629">
    <property type="entry name" value="PROPHAGE INTEGRASE"/>
    <property type="match status" value="1"/>
</dbReference>
<organism evidence="9 10">
    <name type="scientific">Ramlibacter agri</name>
    <dbReference type="NCBI Taxonomy" id="2728837"/>
    <lineage>
        <taxon>Bacteria</taxon>
        <taxon>Pseudomonadati</taxon>
        <taxon>Pseudomonadota</taxon>
        <taxon>Betaproteobacteria</taxon>
        <taxon>Burkholderiales</taxon>
        <taxon>Comamonadaceae</taxon>
        <taxon>Ramlibacter</taxon>
    </lineage>
</organism>
<protein>
    <submittedName>
        <fullName evidence="9">Tyrosine-type recombinase/integrase</fullName>
    </submittedName>
</protein>
<gene>
    <name evidence="9" type="ORF">HHL11_19310</name>
</gene>
<evidence type="ECO:0000259" key="8">
    <source>
        <dbReference type="PROSITE" id="PS51900"/>
    </source>
</evidence>
<comment type="caution">
    <text evidence="9">The sequence shown here is derived from an EMBL/GenBank/DDBJ whole genome shotgun (WGS) entry which is preliminary data.</text>
</comment>
<evidence type="ECO:0000259" key="7">
    <source>
        <dbReference type="PROSITE" id="PS51898"/>
    </source>
</evidence>
<evidence type="ECO:0000256" key="3">
    <source>
        <dbReference type="ARBA" id="ARBA00023125"/>
    </source>
</evidence>
<dbReference type="InterPro" id="IPR022000">
    <property type="entry name" value="Min27-like_integrase_DNA_bind"/>
</dbReference>
<dbReference type="AlphaFoldDB" id="A0A848H4J0"/>
<evidence type="ECO:0000313" key="9">
    <source>
        <dbReference type="EMBL" id="NML45906.1"/>
    </source>
</evidence>
<dbReference type="InterPro" id="IPR044068">
    <property type="entry name" value="CB"/>
</dbReference>
<dbReference type="InterPro" id="IPR002104">
    <property type="entry name" value="Integrase_catalytic"/>
</dbReference>
<sequence>MAKAKRAPSEILPIGATHFPAKGNADPQPLPAGITIRSKRSVQIEFMWQGRRSTESLPGAPDVEAVARAVTKRQSVVDEIALGVFDYARHFPNSRKVRRAEERQARAEAATSCTMGELLEEWLQRYALDNPHNRNTLDTHKEVVASRLAPSLGFLAPKDITVDKYVQYRASLRAEGLSDSRISNILTPLRGALSMAVERGLIASSPAHSSAPTKQRRSKKVELNDRGEPSFSEPLPTTLDPAYQHAAKSADPLNDSERASVLAKLVGQVRNLFLFAFWSGLRTGELIALRWCDVSADRKRILVRLSYSKRHFTTTKGRRARWVDLTPPAVAALNAQWALTGDAGRWVFNNPRTRQRWQNSQRLRVHWIRALEAAGVRYRKPYQTRHTYASLMVSAGESPEWVAEQMGHLDGRLVAHVYGRWMAPGKAVPGQAAAAVYQQEWAAAEGLVARVDEVELAEVGEREVEAGGPEEDDEEDF</sequence>
<dbReference type="Pfam" id="PF00589">
    <property type="entry name" value="Phage_integrase"/>
    <property type="match status" value="1"/>
</dbReference>